<dbReference type="Proteomes" id="UP000308267">
    <property type="component" value="Unassembled WGS sequence"/>
</dbReference>
<dbReference type="InterPro" id="IPR052190">
    <property type="entry name" value="Euk-Arch_PrmC-MTase"/>
</dbReference>
<evidence type="ECO:0008006" key="6">
    <source>
        <dbReference type="Google" id="ProtNLM"/>
    </source>
</evidence>
<proteinExistence type="predicted"/>
<organism evidence="4 5">
    <name type="scientific">Opisthorchis felineus</name>
    <dbReference type="NCBI Taxonomy" id="147828"/>
    <lineage>
        <taxon>Eukaryota</taxon>
        <taxon>Metazoa</taxon>
        <taxon>Spiralia</taxon>
        <taxon>Lophotrochozoa</taxon>
        <taxon>Platyhelminthes</taxon>
        <taxon>Trematoda</taxon>
        <taxon>Digenea</taxon>
        <taxon>Opisthorchiida</taxon>
        <taxon>Opisthorchiata</taxon>
        <taxon>Opisthorchiidae</taxon>
        <taxon>Opisthorchis</taxon>
    </lineage>
</organism>
<dbReference type="EMBL" id="SJOL01007572">
    <property type="protein sequence ID" value="TGZ62346.1"/>
    <property type="molecule type" value="Genomic_DNA"/>
</dbReference>
<dbReference type="Gene3D" id="3.40.50.150">
    <property type="entry name" value="Vaccinia Virus protein VP39"/>
    <property type="match status" value="1"/>
</dbReference>
<dbReference type="GO" id="GO:0032259">
    <property type="term" value="P:methylation"/>
    <property type="evidence" value="ECO:0007669"/>
    <property type="project" value="UniProtKB-KW"/>
</dbReference>
<protein>
    <recommendedName>
        <fullName evidence="6">Methyltransferase small domain-containing protein</fullName>
    </recommendedName>
</protein>
<dbReference type="AlphaFoldDB" id="A0A4S2LHT6"/>
<dbReference type="OrthoDB" id="406152at2759"/>
<dbReference type="InterPro" id="IPR029063">
    <property type="entry name" value="SAM-dependent_MTases_sf"/>
</dbReference>
<dbReference type="SUPFAM" id="SSF53335">
    <property type="entry name" value="S-adenosyl-L-methionine-dependent methyltransferases"/>
    <property type="match status" value="1"/>
</dbReference>
<reference evidence="4 5" key="1">
    <citation type="journal article" date="2019" name="BMC Genomics">
        <title>New insights from Opisthorchis felineus genome: update on genomics of the epidemiologically important liver flukes.</title>
        <authorList>
            <person name="Ershov N.I."/>
            <person name="Mordvinov V.A."/>
            <person name="Prokhortchouk E.B."/>
            <person name="Pakharukova M.Y."/>
            <person name="Gunbin K.V."/>
            <person name="Ustyantsev K."/>
            <person name="Genaev M.A."/>
            <person name="Blinov A.G."/>
            <person name="Mazur A."/>
            <person name="Boulygina E."/>
            <person name="Tsygankova S."/>
            <person name="Khrameeva E."/>
            <person name="Chekanov N."/>
            <person name="Fan G."/>
            <person name="Xiao A."/>
            <person name="Zhang H."/>
            <person name="Xu X."/>
            <person name="Yang H."/>
            <person name="Solovyev V."/>
            <person name="Lee S.M."/>
            <person name="Liu X."/>
            <person name="Afonnikov D.A."/>
            <person name="Skryabin K.G."/>
        </authorList>
    </citation>
    <scope>NUCLEOTIDE SEQUENCE [LARGE SCALE GENOMIC DNA]</scope>
    <source>
        <strain evidence="4">AK-0245</strain>
        <tissue evidence="4">Whole organism</tissue>
    </source>
</reference>
<dbReference type="GO" id="GO:0035657">
    <property type="term" value="C:eRF1 methyltransferase complex"/>
    <property type="evidence" value="ECO:0007669"/>
    <property type="project" value="TreeGrafter"/>
</dbReference>
<keyword evidence="5" id="KW-1185">Reference proteome</keyword>
<keyword evidence="2" id="KW-0808">Transferase</keyword>
<comment type="caution">
    <text evidence="4">The sequence shown here is derived from an EMBL/GenBank/DDBJ whole genome shotgun (WGS) entry which is preliminary data.</text>
</comment>
<dbReference type="PANTHER" id="PTHR45875">
    <property type="entry name" value="METHYLTRANSFERASE N6AMT1"/>
    <property type="match status" value="1"/>
</dbReference>
<evidence type="ECO:0000313" key="4">
    <source>
        <dbReference type="EMBL" id="TGZ62346.1"/>
    </source>
</evidence>
<accession>A0A4S2LHT6</accession>
<dbReference type="GO" id="GO:0008276">
    <property type="term" value="F:protein methyltransferase activity"/>
    <property type="evidence" value="ECO:0007669"/>
    <property type="project" value="TreeGrafter"/>
</dbReference>
<gene>
    <name evidence="4" type="ORF">CRM22_007482</name>
</gene>
<name>A0A4S2LHT6_OPIFE</name>
<keyword evidence="1" id="KW-0489">Methyltransferase</keyword>
<dbReference type="GO" id="GO:0008757">
    <property type="term" value="F:S-adenosylmethionine-dependent methyltransferase activity"/>
    <property type="evidence" value="ECO:0007669"/>
    <property type="project" value="TreeGrafter"/>
</dbReference>
<evidence type="ECO:0000256" key="2">
    <source>
        <dbReference type="ARBA" id="ARBA00022679"/>
    </source>
</evidence>
<dbReference type="PANTHER" id="PTHR45875:SF1">
    <property type="entry name" value="METHYLTRANSFERASE N6AMT1"/>
    <property type="match status" value="1"/>
</dbReference>
<keyword evidence="3" id="KW-0949">S-adenosyl-L-methionine</keyword>
<evidence type="ECO:0000256" key="3">
    <source>
        <dbReference type="ARBA" id="ARBA00022691"/>
    </source>
</evidence>
<evidence type="ECO:0000313" key="5">
    <source>
        <dbReference type="Proteomes" id="UP000308267"/>
    </source>
</evidence>
<sequence length="89" mass="9661">MQTPLTNVLLCSEFKDVYPPSEDSFLFLDALEADIHFLKSVKPCVTLEVGSGSGIISTFLCNANLGVCFHICTDVCPAVCRFDRLGVTS</sequence>
<evidence type="ECO:0000256" key="1">
    <source>
        <dbReference type="ARBA" id="ARBA00022603"/>
    </source>
</evidence>